<keyword evidence="8" id="KW-1185">Reference proteome</keyword>
<dbReference type="Pfam" id="PF12171">
    <property type="entry name" value="zf-C2H2_jaz"/>
    <property type="match status" value="1"/>
</dbReference>
<feature type="domain" description="C2H2-type" evidence="6">
    <location>
        <begin position="201"/>
        <end position="230"/>
    </location>
</feature>
<dbReference type="Pfam" id="PF12874">
    <property type="entry name" value="zf-met"/>
    <property type="match status" value="2"/>
</dbReference>
<keyword evidence="2" id="KW-0677">Repeat</keyword>
<dbReference type="Proteomes" id="UP000807469">
    <property type="component" value="Unassembled WGS sequence"/>
</dbReference>
<dbReference type="GO" id="GO:0005634">
    <property type="term" value="C:nucleus"/>
    <property type="evidence" value="ECO:0007669"/>
    <property type="project" value="TreeGrafter"/>
</dbReference>
<comment type="caution">
    <text evidence="7">The sequence shown here is derived from an EMBL/GenBank/DDBJ whole genome shotgun (WGS) entry which is preliminary data.</text>
</comment>
<dbReference type="PROSITE" id="PS50157">
    <property type="entry name" value="ZINC_FINGER_C2H2_2"/>
    <property type="match status" value="5"/>
</dbReference>
<dbReference type="AlphaFoldDB" id="A0A9P6CY44"/>
<dbReference type="InterPro" id="IPR013087">
    <property type="entry name" value="Znf_C2H2_type"/>
</dbReference>
<sequence length="279" mass="31537">MPVDHFCLTCSKTFASINGLNSHARAKRHTANPFFCEECDVSFISNQALQSHTNSTHGYDFAGSDDSEEEEPYCNGCERLFVNMYALNQHLFASPKHNWCFDCSRDFASESSLVQHQNSLAHEDRNFKCPFCNGMFKSPSSIALHIESGCHTITRHQVTAAVHNMRIIPNISIKRLTGPMQPPTTHTTYIATEASFNGTKYECFLCTRRFDTLHGLNAHLNSAAHDDEEFRCPKCRREFTLISGFVQHLESRVCGFAKPAQINGYYTNLTDRFSGLLTM</sequence>
<dbReference type="SMART" id="SM00355">
    <property type="entry name" value="ZnF_C2H2"/>
    <property type="match status" value="7"/>
</dbReference>
<keyword evidence="3 5" id="KW-0863">Zinc-finger</keyword>
<feature type="domain" description="C2H2-type" evidence="6">
    <location>
        <begin position="5"/>
        <end position="34"/>
    </location>
</feature>
<keyword evidence="1" id="KW-0479">Metal-binding</keyword>
<feature type="domain" description="C2H2-type" evidence="6">
    <location>
        <begin position="34"/>
        <end position="57"/>
    </location>
</feature>
<keyword evidence="4" id="KW-0862">Zinc</keyword>
<evidence type="ECO:0000313" key="7">
    <source>
        <dbReference type="EMBL" id="KAF9476273.1"/>
    </source>
</evidence>
<dbReference type="InterPro" id="IPR022755">
    <property type="entry name" value="Znf_C2H2_jaz"/>
</dbReference>
<dbReference type="OrthoDB" id="6077919at2759"/>
<evidence type="ECO:0000256" key="3">
    <source>
        <dbReference type="ARBA" id="ARBA00022771"/>
    </source>
</evidence>
<evidence type="ECO:0000256" key="1">
    <source>
        <dbReference type="ARBA" id="ARBA00022723"/>
    </source>
</evidence>
<evidence type="ECO:0000313" key="8">
    <source>
        <dbReference type="Proteomes" id="UP000807469"/>
    </source>
</evidence>
<evidence type="ECO:0000256" key="4">
    <source>
        <dbReference type="ARBA" id="ARBA00022833"/>
    </source>
</evidence>
<gene>
    <name evidence="7" type="ORF">BDN70DRAFT_882649</name>
</gene>
<dbReference type="EMBL" id="MU155300">
    <property type="protein sequence ID" value="KAF9476273.1"/>
    <property type="molecule type" value="Genomic_DNA"/>
</dbReference>
<reference evidence="7" key="1">
    <citation type="submission" date="2020-11" db="EMBL/GenBank/DDBJ databases">
        <authorList>
            <consortium name="DOE Joint Genome Institute"/>
            <person name="Ahrendt S."/>
            <person name="Riley R."/>
            <person name="Andreopoulos W."/>
            <person name="Labutti K."/>
            <person name="Pangilinan J."/>
            <person name="Ruiz-Duenas F.J."/>
            <person name="Barrasa J.M."/>
            <person name="Sanchez-Garcia M."/>
            <person name="Camarero S."/>
            <person name="Miyauchi S."/>
            <person name="Serrano A."/>
            <person name="Linde D."/>
            <person name="Babiker R."/>
            <person name="Drula E."/>
            <person name="Ayuso-Fernandez I."/>
            <person name="Pacheco R."/>
            <person name="Padilla G."/>
            <person name="Ferreira P."/>
            <person name="Barriuso J."/>
            <person name="Kellner H."/>
            <person name="Castanera R."/>
            <person name="Alfaro M."/>
            <person name="Ramirez L."/>
            <person name="Pisabarro A.G."/>
            <person name="Kuo A."/>
            <person name="Tritt A."/>
            <person name="Lipzen A."/>
            <person name="He G."/>
            <person name="Yan M."/>
            <person name="Ng V."/>
            <person name="Cullen D."/>
            <person name="Martin F."/>
            <person name="Rosso M.-N."/>
            <person name="Henrissat B."/>
            <person name="Hibbett D."/>
            <person name="Martinez A.T."/>
            <person name="Grigoriev I.V."/>
        </authorList>
    </citation>
    <scope>NUCLEOTIDE SEQUENCE</scope>
    <source>
        <strain evidence="7">CIRM-BRFM 674</strain>
    </source>
</reference>
<dbReference type="GO" id="GO:0008270">
    <property type="term" value="F:zinc ion binding"/>
    <property type="evidence" value="ECO:0007669"/>
    <property type="project" value="UniProtKB-KW"/>
</dbReference>
<accession>A0A9P6CY44</accession>
<evidence type="ECO:0000256" key="2">
    <source>
        <dbReference type="ARBA" id="ARBA00022737"/>
    </source>
</evidence>
<organism evidence="7 8">
    <name type="scientific">Pholiota conissans</name>
    <dbReference type="NCBI Taxonomy" id="109636"/>
    <lineage>
        <taxon>Eukaryota</taxon>
        <taxon>Fungi</taxon>
        <taxon>Dikarya</taxon>
        <taxon>Basidiomycota</taxon>
        <taxon>Agaricomycotina</taxon>
        <taxon>Agaricomycetes</taxon>
        <taxon>Agaricomycetidae</taxon>
        <taxon>Agaricales</taxon>
        <taxon>Agaricineae</taxon>
        <taxon>Strophariaceae</taxon>
        <taxon>Pholiota</taxon>
    </lineage>
</organism>
<dbReference type="PANTHER" id="PTHR24409:SF295">
    <property type="entry name" value="AZ2-RELATED"/>
    <property type="match status" value="1"/>
</dbReference>
<evidence type="ECO:0000256" key="5">
    <source>
        <dbReference type="PROSITE-ProRule" id="PRU00042"/>
    </source>
</evidence>
<dbReference type="GO" id="GO:0000977">
    <property type="term" value="F:RNA polymerase II transcription regulatory region sequence-specific DNA binding"/>
    <property type="evidence" value="ECO:0007669"/>
    <property type="project" value="TreeGrafter"/>
</dbReference>
<protein>
    <recommendedName>
        <fullName evidence="6">C2H2-type domain-containing protein</fullName>
    </recommendedName>
</protein>
<dbReference type="PANTHER" id="PTHR24409">
    <property type="entry name" value="ZINC FINGER PROTEIN 142"/>
    <property type="match status" value="1"/>
</dbReference>
<dbReference type="Gene3D" id="3.30.160.60">
    <property type="entry name" value="Classic Zinc Finger"/>
    <property type="match status" value="3"/>
</dbReference>
<dbReference type="SUPFAM" id="SSF57667">
    <property type="entry name" value="beta-beta-alpha zinc fingers"/>
    <property type="match status" value="2"/>
</dbReference>
<feature type="domain" description="C2H2-type" evidence="6">
    <location>
        <begin position="127"/>
        <end position="156"/>
    </location>
</feature>
<name>A0A9P6CY44_9AGAR</name>
<feature type="domain" description="C2H2-type" evidence="6">
    <location>
        <begin position="98"/>
        <end position="127"/>
    </location>
</feature>
<dbReference type="GO" id="GO:0000981">
    <property type="term" value="F:DNA-binding transcription factor activity, RNA polymerase II-specific"/>
    <property type="evidence" value="ECO:0007669"/>
    <property type="project" value="TreeGrafter"/>
</dbReference>
<dbReference type="PROSITE" id="PS00028">
    <property type="entry name" value="ZINC_FINGER_C2H2_1"/>
    <property type="match status" value="5"/>
</dbReference>
<evidence type="ECO:0000259" key="6">
    <source>
        <dbReference type="PROSITE" id="PS50157"/>
    </source>
</evidence>
<dbReference type="InterPro" id="IPR036236">
    <property type="entry name" value="Znf_C2H2_sf"/>
</dbReference>
<proteinExistence type="predicted"/>